<comment type="subcellular location">
    <subcellularLocation>
        <location evidence="1 11">Cell outer membrane</location>
        <topology evidence="1 11">Multi-pass membrane protein</topology>
    </subcellularLocation>
</comment>
<keyword evidence="17" id="KW-1185">Reference proteome</keyword>
<comment type="caution">
    <text evidence="16">The sequence shown here is derived from an EMBL/GenBank/DDBJ whole genome shotgun (WGS) entry which is preliminary data.</text>
</comment>
<name>A0ABV7XKQ1_9GAMM</name>
<dbReference type="Pfam" id="PF00593">
    <property type="entry name" value="TonB_dep_Rec_b-barrel"/>
    <property type="match status" value="1"/>
</dbReference>
<evidence type="ECO:0000256" key="11">
    <source>
        <dbReference type="PROSITE-ProRule" id="PRU01360"/>
    </source>
</evidence>
<keyword evidence="9 11" id="KW-0472">Membrane</keyword>
<keyword evidence="3 11" id="KW-1134">Transmembrane beta strand</keyword>
<dbReference type="InterPro" id="IPR039426">
    <property type="entry name" value="TonB-dep_rcpt-like"/>
</dbReference>
<evidence type="ECO:0000256" key="9">
    <source>
        <dbReference type="ARBA" id="ARBA00023136"/>
    </source>
</evidence>
<dbReference type="InterPro" id="IPR036942">
    <property type="entry name" value="Beta-barrel_TonB_sf"/>
</dbReference>
<reference evidence="17" key="1">
    <citation type="journal article" date="2019" name="Int. J. Syst. Evol. Microbiol.">
        <title>The Global Catalogue of Microorganisms (GCM) 10K type strain sequencing project: providing services to taxonomists for standard genome sequencing and annotation.</title>
        <authorList>
            <consortium name="The Broad Institute Genomics Platform"/>
            <consortium name="The Broad Institute Genome Sequencing Center for Infectious Disease"/>
            <person name="Wu L."/>
            <person name="Ma J."/>
        </authorList>
    </citation>
    <scope>NUCLEOTIDE SEQUENCE [LARGE SCALE GENOMIC DNA]</scope>
    <source>
        <strain evidence="17">KCTC 42441</strain>
    </source>
</reference>
<feature type="signal peptide" evidence="13">
    <location>
        <begin position="1"/>
        <end position="33"/>
    </location>
</feature>
<evidence type="ECO:0000256" key="6">
    <source>
        <dbReference type="ARBA" id="ARBA00023004"/>
    </source>
</evidence>
<evidence type="ECO:0000313" key="17">
    <source>
        <dbReference type="Proteomes" id="UP001595705"/>
    </source>
</evidence>
<dbReference type="Gene3D" id="2.40.170.20">
    <property type="entry name" value="TonB-dependent receptor, beta-barrel domain"/>
    <property type="match status" value="1"/>
</dbReference>
<keyword evidence="5 11" id="KW-0812">Transmembrane</keyword>
<keyword evidence="10 11" id="KW-0998">Cell outer membrane</keyword>
<dbReference type="InterPro" id="IPR012910">
    <property type="entry name" value="Plug_dom"/>
</dbReference>
<comment type="similarity">
    <text evidence="11 12">Belongs to the TonB-dependent receptor family.</text>
</comment>
<dbReference type="CDD" id="cd01347">
    <property type="entry name" value="ligand_gated_channel"/>
    <property type="match status" value="1"/>
</dbReference>
<dbReference type="SUPFAM" id="SSF56935">
    <property type="entry name" value="Porins"/>
    <property type="match status" value="1"/>
</dbReference>
<evidence type="ECO:0000313" key="16">
    <source>
        <dbReference type="EMBL" id="MFC3716358.1"/>
    </source>
</evidence>
<evidence type="ECO:0000259" key="15">
    <source>
        <dbReference type="Pfam" id="PF07715"/>
    </source>
</evidence>
<proteinExistence type="inferred from homology"/>
<dbReference type="RefSeq" id="WP_386743453.1">
    <property type="nucleotide sequence ID" value="NZ_JBHRYA010000007.1"/>
</dbReference>
<evidence type="ECO:0000256" key="5">
    <source>
        <dbReference type="ARBA" id="ARBA00022692"/>
    </source>
</evidence>
<evidence type="ECO:0000256" key="13">
    <source>
        <dbReference type="SAM" id="SignalP"/>
    </source>
</evidence>
<keyword evidence="7" id="KW-0406">Ion transport</keyword>
<organism evidence="16 17">
    <name type="scientific">Luteimonas soli</name>
    <dbReference type="NCBI Taxonomy" id="1648966"/>
    <lineage>
        <taxon>Bacteria</taxon>
        <taxon>Pseudomonadati</taxon>
        <taxon>Pseudomonadota</taxon>
        <taxon>Gammaproteobacteria</taxon>
        <taxon>Lysobacterales</taxon>
        <taxon>Lysobacteraceae</taxon>
        <taxon>Luteimonas</taxon>
    </lineage>
</organism>
<sequence length="785" mass="83670">MTASKPTGCSRRSRLALAIGAAVALSTAGTALAQEAEGSTAADAAPAVPAAADATDLDAVIVTANKRVENVREVAAAISVIGEQQLENMGANSLTDYADLVPGMQVQDSGAPGMTSVSIRGVAALSSGATVATYIDEVPVGSSGVYQAANIFNLDLLPYDIGRIEVLRGPQGTLYGAGAIGGLLKYVTRAPDLLDSEYRIGAGLSSVPDGDQGWNVRFGASLPLQEDRLGLRLSYARNELPGYVDNAVDGREDINGGSQTGARAALVWDGDAFDLKLAALHQGIDSDNSAFVSLDPATGDPMFDDLTGQVWQPQPFTKDLDLYSLTLDWDLGWADFVSATGWSDTSTMYQLDSTVQFGEFANLQLGLPDPGLSTVRYNLELDKLTQEFRLSSKSGGRFEWLVGVFHTHEDAIQSQRVRLLQRDGSPLPAPLDDMFGILAVIDLPSDYKETALFANGSWRVTDRFKIDAGVRQARNDQWFSQNVPEGVLVAIGESPGESEEDVFTWSLSPQFQLADDVMVYARAATGYQPGGPNVALPGMPSSVDSSMLSSYEVGLKSQFADRRVQLDLAAFRIDWDDIQVAAQFNGIGGLVNGGEATSEGLELAGVFRPTDNLQLGLNAAYTKATVKNDFAATVIPQPGFDVVLNTGLAGDRMPYSPKLAWSATAEYLFDVGSMQGQVGAVLRWVGDRVNDTTERQRITAPGDPSTVLDEQITAPMELDSYSALDLYAGVGKGAWSLRAYVNNVADERAWSSVSPAASALTGAVVQIGAVPIQPRMFGIEFDYRF</sequence>
<dbReference type="InterPro" id="IPR000531">
    <property type="entry name" value="Beta-barrel_TonB"/>
</dbReference>
<evidence type="ECO:0000256" key="3">
    <source>
        <dbReference type="ARBA" id="ARBA00022452"/>
    </source>
</evidence>
<evidence type="ECO:0000256" key="1">
    <source>
        <dbReference type="ARBA" id="ARBA00004571"/>
    </source>
</evidence>
<feature type="chain" id="PRO_5047460213" evidence="13">
    <location>
        <begin position="34"/>
        <end position="785"/>
    </location>
</feature>
<dbReference type="PANTHER" id="PTHR32552">
    <property type="entry name" value="FERRICHROME IRON RECEPTOR-RELATED"/>
    <property type="match status" value="1"/>
</dbReference>
<keyword evidence="6" id="KW-0408">Iron</keyword>
<dbReference type="Proteomes" id="UP001595705">
    <property type="component" value="Unassembled WGS sequence"/>
</dbReference>
<keyword evidence="13" id="KW-0732">Signal</keyword>
<keyword evidence="2 11" id="KW-0813">Transport</keyword>
<keyword evidence="16" id="KW-0675">Receptor</keyword>
<dbReference type="PANTHER" id="PTHR32552:SF81">
    <property type="entry name" value="TONB-DEPENDENT OUTER MEMBRANE RECEPTOR"/>
    <property type="match status" value="1"/>
</dbReference>
<evidence type="ECO:0000256" key="2">
    <source>
        <dbReference type="ARBA" id="ARBA00022448"/>
    </source>
</evidence>
<dbReference type="PROSITE" id="PS52016">
    <property type="entry name" value="TONB_DEPENDENT_REC_3"/>
    <property type="match status" value="1"/>
</dbReference>
<protein>
    <submittedName>
        <fullName evidence="16">TonB-dependent receptor</fullName>
    </submittedName>
</protein>
<keyword evidence="8 12" id="KW-0798">TonB box</keyword>
<dbReference type="EMBL" id="JBHRYA010000007">
    <property type="protein sequence ID" value="MFC3716358.1"/>
    <property type="molecule type" value="Genomic_DNA"/>
</dbReference>
<evidence type="ECO:0000256" key="8">
    <source>
        <dbReference type="ARBA" id="ARBA00023077"/>
    </source>
</evidence>
<feature type="domain" description="TonB-dependent receptor plug" evidence="15">
    <location>
        <begin position="71"/>
        <end position="182"/>
    </location>
</feature>
<feature type="domain" description="TonB-dependent receptor-like beta-barrel" evidence="14">
    <location>
        <begin position="304"/>
        <end position="744"/>
    </location>
</feature>
<keyword evidence="4" id="KW-0410">Iron transport</keyword>
<gene>
    <name evidence="16" type="ORF">ACFONC_09345</name>
</gene>
<evidence type="ECO:0000256" key="10">
    <source>
        <dbReference type="ARBA" id="ARBA00023237"/>
    </source>
</evidence>
<evidence type="ECO:0000256" key="4">
    <source>
        <dbReference type="ARBA" id="ARBA00022496"/>
    </source>
</evidence>
<evidence type="ECO:0000259" key="14">
    <source>
        <dbReference type="Pfam" id="PF00593"/>
    </source>
</evidence>
<accession>A0ABV7XKQ1</accession>
<evidence type="ECO:0000256" key="7">
    <source>
        <dbReference type="ARBA" id="ARBA00023065"/>
    </source>
</evidence>
<dbReference type="InterPro" id="IPR006311">
    <property type="entry name" value="TAT_signal"/>
</dbReference>
<dbReference type="Pfam" id="PF07715">
    <property type="entry name" value="Plug"/>
    <property type="match status" value="1"/>
</dbReference>
<evidence type="ECO:0000256" key="12">
    <source>
        <dbReference type="RuleBase" id="RU003357"/>
    </source>
</evidence>
<dbReference type="PROSITE" id="PS51318">
    <property type="entry name" value="TAT"/>
    <property type="match status" value="1"/>
</dbReference>